<keyword evidence="11" id="KW-0220">Diaminopimelate biosynthesis</keyword>
<reference evidence="16 17" key="1">
    <citation type="submission" date="2019-05" db="EMBL/GenBank/DDBJ databases">
        <title>The metagenome of a microbial culture collection derived from dairy environment covers the genomic content of the human microbiome.</title>
        <authorList>
            <person name="Roder T."/>
            <person name="Wuthrich D."/>
            <person name="Sattari Z."/>
            <person name="Von Ah U."/>
            <person name="Bar C."/>
            <person name="Ronchi F."/>
            <person name="Macpherson A.J."/>
            <person name="Ganal-Vonarburg S.C."/>
            <person name="Bruggmann R."/>
            <person name="Vergeres G."/>
        </authorList>
    </citation>
    <scope>NUCLEOTIDE SEQUENCE [LARGE SCALE GENOMIC DNA]</scope>
    <source>
        <strain evidence="16 17">FAM 24227</strain>
    </source>
</reference>
<accession>A0A5R9DVT4</accession>
<evidence type="ECO:0000256" key="9">
    <source>
        <dbReference type="ARBA" id="ARBA00022801"/>
    </source>
</evidence>
<feature type="domain" description="Peptidase M20 dimerisation" evidence="15">
    <location>
        <begin position="173"/>
        <end position="304"/>
    </location>
</feature>
<evidence type="ECO:0000256" key="11">
    <source>
        <dbReference type="ARBA" id="ARBA00022915"/>
    </source>
</evidence>
<dbReference type="RefSeq" id="WP_138404589.1">
    <property type="nucleotide sequence ID" value="NZ_VBSP01000019.1"/>
</dbReference>
<dbReference type="CDD" id="cd08659">
    <property type="entry name" value="M20_ArgE_DapE-like"/>
    <property type="match status" value="1"/>
</dbReference>
<keyword evidence="8" id="KW-0479">Metal-binding</keyword>
<keyword evidence="9" id="KW-0378">Hydrolase</keyword>
<keyword evidence="7" id="KW-0028">Amino-acid biosynthesis</keyword>
<organism evidence="16 17">
    <name type="scientific">Ruoffia tabacinasalis</name>
    <dbReference type="NCBI Taxonomy" id="87458"/>
    <lineage>
        <taxon>Bacteria</taxon>
        <taxon>Bacillati</taxon>
        <taxon>Bacillota</taxon>
        <taxon>Bacilli</taxon>
        <taxon>Lactobacillales</taxon>
        <taxon>Aerococcaceae</taxon>
        <taxon>Ruoffia</taxon>
    </lineage>
</organism>
<dbReference type="PROSITE" id="PS00759">
    <property type="entry name" value="ARGE_DAPE_CPG2_2"/>
    <property type="match status" value="1"/>
</dbReference>
<dbReference type="GO" id="GO:0046872">
    <property type="term" value="F:metal ion binding"/>
    <property type="evidence" value="ECO:0007669"/>
    <property type="project" value="UniProtKB-KW"/>
</dbReference>
<dbReference type="Gene3D" id="3.40.630.10">
    <property type="entry name" value="Zn peptidases"/>
    <property type="match status" value="2"/>
</dbReference>
<dbReference type="Pfam" id="PF01546">
    <property type="entry name" value="Peptidase_M20"/>
    <property type="match status" value="1"/>
</dbReference>
<dbReference type="InterPro" id="IPR002933">
    <property type="entry name" value="Peptidase_M20"/>
</dbReference>
<evidence type="ECO:0000256" key="5">
    <source>
        <dbReference type="ARBA" id="ARBA00011921"/>
    </source>
</evidence>
<dbReference type="GO" id="GO:0009014">
    <property type="term" value="F:succinyl-diaminopimelate desuccinylase activity"/>
    <property type="evidence" value="ECO:0007669"/>
    <property type="project" value="UniProtKB-EC"/>
</dbReference>
<comment type="catalytic activity">
    <reaction evidence="14">
        <text>N-succinyl-(2S,6S)-2,6-diaminopimelate + H2O = (2S,6S)-2,6-diaminopimelate + succinate</text>
        <dbReference type="Rhea" id="RHEA:22608"/>
        <dbReference type="ChEBI" id="CHEBI:15377"/>
        <dbReference type="ChEBI" id="CHEBI:30031"/>
        <dbReference type="ChEBI" id="CHEBI:57609"/>
        <dbReference type="ChEBI" id="CHEBI:58087"/>
        <dbReference type="EC" id="3.5.1.18"/>
    </reaction>
</comment>
<dbReference type="InterPro" id="IPR011650">
    <property type="entry name" value="Peptidase_M20_dimer"/>
</dbReference>
<dbReference type="InterPro" id="IPR010182">
    <property type="entry name" value="ArgE/DapE"/>
</dbReference>
<evidence type="ECO:0000256" key="2">
    <source>
        <dbReference type="ARBA" id="ARBA00001947"/>
    </source>
</evidence>
<dbReference type="Gene3D" id="3.30.70.360">
    <property type="match status" value="1"/>
</dbReference>
<dbReference type="NCBIfam" id="TIGR01910">
    <property type="entry name" value="DapE-ArgE"/>
    <property type="match status" value="1"/>
</dbReference>
<evidence type="ECO:0000256" key="8">
    <source>
        <dbReference type="ARBA" id="ARBA00022723"/>
    </source>
</evidence>
<dbReference type="SUPFAM" id="SSF55031">
    <property type="entry name" value="Bacterial exopeptidase dimerisation domain"/>
    <property type="match status" value="1"/>
</dbReference>
<keyword evidence="12" id="KW-0457">Lysine biosynthesis</keyword>
<name>A0A5R9DVT4_9LACT</name>
<evidence type="ECO:0000313" key="16">
    <source>
        <dbReference type="EMBL" id="TLQ41186.1"/>
    </source>
</evidence>
<evidence type="ECO:0000259" key="15">
    <source>
        <dbReference type="Pfam" id="PF07687"/>
    </source>
</evidence>
<keyword evidence="10" id="KW-0862">Zinc</keyword>
<dbReference type="PANTHER" id="PTHR43808">
    <property type="entry name" value="ACETYLORNITHINE DEACETYLASE"/>
    <property type="match status" value="1"/>
</dbReference>
<evidence type="ECO:0000256" key="3">
    <source>
        <dbReference type="ARBA" id="ARBA00005130"/>
    </source>
</evidence>
<comment type="similarity">
    <text evidence="4">Belongs to the peptidase M20A family.</text>
</comment>
<dbReference type="GO" id="GO:0009089">
    <property type="term" value="P:lysine biosynthetic process via diaminopimelate"/>
    <property type="evidence" value="ECO:0007669"/>
    <property type="project" value="UniProtKB-UniPathway"/>
</dbReference>
<dbReference type="OrthoDB" id="9792335at2"/>
<evidence type="ECO:0000256" key="10">
    <source>
        <dbReference type="ARBA" id="ARBA00022833"/>
    </source>
</evidence>
<evidence type="ECO:0000256" key="14">
    <source>
        <dbReference type="ARBA" id="ARBA00051301"/>
    </source>
</evidence>
<keyword evidence="13" id="KW-0170">Cobalt</keyword>
<gene>
    <name evidence="16" type="ORF">FEZ33_06485</name>
</gene>
<evidence type="ECO:0000256" key="12">
    <source>
        <dbReference type="ARBA" id="ARBA00023154"/>
    </source>
</evidence>
<dbReference type="AlphaFoldDB" id="A0A5R9DVT4"/>
<comment type="cofactor">
    <cofactor evidence="1">
        <name>Co(2+)</name>
        <dbReference type="ChEBI" id="CHEBI:48828"/>
    </cofactor>
</comment>
<sequence>MSIFSNEDKISLLKDLVAIKSVNGNEIEVATYLKDVLNKHQIEAEVIEVDEGRANLVAEFGSSSPLIGISGHMDVVSEGDAADWKYDPFVLTEEDDKLYGRGTADMKAGLAALVIAMIEIKEAEALPQGTLRLLVTAGEESTQLGSKYLRENGYMDDVEAMIIAEPTGDVINIANKGSMNFKVTSRGKSAHSSMPKVGKNAIEPLMGFVEHVIGTFESVNQETDFSSFDFTPVIENFGGSKDDTEGNKDLADLLKRAVLTNTLFNGGSQINSVPDKAEAYFNARTVTEFDNEQMRDIFNQVLAEYEGTGAELSLEMLLDLPPIITTGDNLLATLSKEIGEDKLGTDLLVGPTTGVTDASNLLIDKGEDFHFVVFGPGQTSSAHQLDEYVSKEAYFNFVDIYIELITKYAEGK</sequence>
<dbReference type="EMBL" id="VBSP01000019">
    <property type="protein sequence ID" value="TLQ41186.1"/>
    <property type="molecule type" value="Genomic_DNA"/>
</dbReference>
<comment type="caution">
    <text evidence="16">The sequence shown here is derived from an EMBL/GenBank/DDBJ whole genome shotgun (WGS) entry which is preliminary data.</text>
</comment>
<dbReference type="SUPFAM" id="SSF53187">
    <property type="entry name" value="Zn-dependent exopeptidases"/>
    <property type="match status" value="1"/>
</dbReference>
<evidence type="ECO:0000256" key="6">
    <source>
        <dbReference type="ARBA" id="ARBA00016853"/>
    </source>
</evidence>
<dbReference type="Proteomes" id="UP000306420">
    <property type="component" value="Unassembled WGS sequence"/>
</dbReference>
<proteinExistence type="inferred from homology"/>
<evidence type="ECO:0000256" key="13">
    <source>
        <dbReference type="ARBA" id="ARBA00023285"/>
    </source>
</evidence>
<dbReference type="InterPro" id="IPR036264">
    <property type="entry name" value="Bact_exopeptidase_dim_dom"/>
</dbReference>
<evidence type="ECO:0000256" key="1">
    <source>
        <dbReference type="ARBA" id="ARBA00001941"/>
    </source>
</evidence>
<dbReference type="UniPathway" id="UPA00034">
    <property type="reaction ID" value="UER00021"/>
</dbReference>
<dbReference type="NCBIfam" id="NF006365">
    <property type="entry name" value="PRK08588.1"/>
    <property type="match status" value="1"/>
</dbReference>
<dbReference type="InterPro" id="IPR050072">
    <property type="entry name" value="Peptidase_M20A"/>
</dbReference>
<dbReference type="PROSITE" id="PS00758">
    <property type="entry name" value="ARGE_DAPE_CPG2_1"/>
    <property type="match status" value="1"/>
</dbReference>
<dbReference type="Pfam" id="PF07687">
    <property type="entry name" value="M20_dimer"/>
    <property type="match status" value="1"/>
</dbReference>
<dbReference type="GO" id="GO:0019877">
    <property type="term" value="P:diaminopimelate biosynthetic process"/>
    <property type="evidence" value="ECO:0007669"/>
    <property type="project" value="UniProtKB-KW"/>
</dbReference>
<dbReference type="EC" id="3.5.1.18" evidence="5"/>
<dbReference type="InterPro" id="IPR001261">
    <property type="entry name" value="ArgE/DapE_CS"/>
</dbReference>
<comment type="pathway">
    <text evidence="3">Amino-acid biosynthesis; L-lysine biosynthesis via DAP pathway; LL-2,6-diaminopimelate from (S)-tetrahydrodipicolinate (succinylase route): step 3/3.</text>
</comment>
<comment type="cofactor">
    <cofactor evidence="2">
        <name>Zn(2+)</name>
        <dbReference type="ChEBI" id="CHEBI:29105"/>
    </cofactor>
</comment>
<evidence type="ECO:0000256" key="7">
    <source>
        <dbReference type="ARBA" id="ARBA00022605"/>
    </source>
</evidence>
<protein>
    <recommendedName>
        <fullName evidence="6">Probable succinyl-diaminopimelate desuccinylase</fullName>
        <ecNumber evidence="5">3.5.1.18</ecNumber>
    </recommendedName>
</protein>
<evidence type="ECO:0000256" key="4">
    <source>
        <dbReference type="ARBA" id="ARBA00006247"/>
    </source>
</evidence>
<dbReference type="PANTHER" id="PTHR43808:SF8">
    <property type="entry name" value="PEPTIDASE M20 DIMERISATION DOMAIN-CONTAINING PROTEIN"/>
    <property type="match status" value="1"/>
</dbReference>
<evidence type="ECO:0000313" key="17">
    <source>
        <dbReference type="Proteomes" id="UP000306420"/>
    </source>
</evidence>